<protein>
    <submittedName>
        <fullName evidence="1">Uncharacterized protein</fullName>
    </submittedName>
</protein>
<dbReference type="AlphaFoldDB" id="A0A8H6W344"/>
<proteinExistence type="predicted"/>
<gene>
    <name evidence="1" type="ORF">HMN09_01003700</name>
</gene>
<sequence>MDPLGRDGVGGGGFRVEADTARLVTNTVSFVVCIMPETMLTSTLLQGRRRVLAKPSFLFGPDCEGPTAKAVGTGLGLGGGMRGPFGRLIDTLATNTFYAGAVREFHFDEHPRPLDEFAEQISAALTNMQHLTGVYSIWTEQASFIVEATFPSLVECQIPWSYDDTPEFLLRHPQLRKIDMCYEEFGIRYPGKYALPNLVEFQGVDALAPALLGDARNLQRLRLRLDMEFEQDPAPIFRMLARNECPLWLVDITMYRWDERVLSAVPLHGQHITSLVLRNEGDDNDNDIEADRVFMSGIDQIIHLLPNLFFIRIESLTSFNLQDASLQHQLAFEVERAETWRRSTPTLGICSMPSEACWMYLSRRWFPQARDPRRIWQIMQAMTRGLGEGEKSALMTLHVLALAELTRPEKYEFVKKMGAVQEHLALM</sequence>
<keyword evidence="2" id="KW-1185">Reference proteome</keyword>
<dbReference type="OrthoDB" id="3069796at2759"/>
<reference evidence="1" key="1">
    <citation type="submission" date="2020-05" db="EMBL/GenBank/DDBJ databases">
        <title>Mycena genomes resolve the evolution of fungal bioluminescence.</title>
        <authorList>
            <person name="Tsai I.J."/>
        </authorList>
    </citation>
    <scope>NUCLEOTIDE SEQUENCE</scope>
    <source>
        <strain evidence="1">110903Hualien_Pintung</strain>
    </source>
</reference>
<name>A0A8H6W344_MYCCL</name>
<evidence type="ECO:0000313" key="1">
    <source>
        <dbReference type="EMBL" id="KAF7299958.1"/>
    </source>
</evidence>
<dbReference type="EMBL" id="JACAZE010000014">
    <property type="protein sequence ID" value="KAF7299958.1"/>
    <property type="molecule type" value="Genomic_DNA"/>
</dbReference>
<dbReference type="Proteomes" id="UP000613580">
    <property type="component" value="Unassembled WGS sequence"/>
</dbReference>
<accession>A0A8H6W344</accession>
<evidence type="ECO:0000313" key="2">
    <source>
        <dbReference type="Proteomes" id="UP000613580"/>
    </source>
</evidence>
<organism evidence="1 2">
    <name type="scientific">Mycena chlorophos</name>
    <name type="common">Agaric fungus</name>
    <name type="synonym">Agaricus chlorophos</name>
    <dbReference type="NCBI Taxonomy" id="658473"/>
    <lineage>
        <taxon>Eukaryota</taxon>
        <taxon>Fungi</taxon>
        <taxon>Dikarya</taxon>
        <taxon>Basidiomycota</taxon>
        <taxon>Agaricomycotina</taxon>
        <taxon>Agaricomycetes</taxon>
        <taxon>Agaricomycetidae</taxon>
        <taxon>Agaricales</taxon>
        <taxon>Marasmiineae</taxon>
        <taxon>Mycenaceae</taxon>
        <taxon>Mycena</taxon>
    </lineage>
</organism>
<comment type="caution">
    <text evidence="1">The sequence shown here is derived from an EMBL/GenBank/DDBJ whole genome shotgun (WGS) entry which is preliminary data.</text>
</comment>